<dbReference type="Pfam" id="PF20209">
    <property type="entry name" value="DUF6570"/>
    <property type="match status" value="1"/>
</dbReference>
<evidence type="ECO:0000256" key="1">
    <source>
        <dbReference type="SAM" id="MobiDB-lite"/>
    </source>
</evidence>
<accession>A0A2H3DTK6</accession>
<dbReference type="OrthoDB" id="3235800at2759"/>
<feature type="domain" description="DUF6570" evidence="2">
    <location>
        <begin position="1"/>
        <end position="112"/>
    </location>
</feature>
<dbReference type="InParanoid" id="A0A2H3DTK6"/>
<dbReference type="EMBL" id="KZ293658">
    <property type="protein sequence ID" value="PBK92437.1"/>
    <property type="molecule type" value="Genomic_DNA"/>
</dbReference>
<dbReference type="Proteomes" id="UP000217790">
    <property type="component" value="Unassembled WGS sequence"/>
</dbReference>
<dbReference type="InterPro" id="IPR046700">
    <property type="entry name" value="DUF6570"/>
</dbReference>
<feature type="region of interest" description="Disordered" evidence="1">
    <location>
        <begin position="137"/>
        <end position="157"/>
    </location>
</feature>
<sequence length="272" mass="30919">MIALCRAKCMILQLKEENGTVNLPTTQRGLKGNVIVYPQRPSEVSRMLLPSIDEITSPICILFVGAQLPTQDWLKNHAKPLAVNGRRVRRALAWLKTHNPHYRDILLNEHVLEYLDSNPTLPFSIQHIPLSHSAETLTDRYEPPERSSRLPREERGVTPENIPWDSVVITDVNNDVSSNKLKAAAMTHVKTNGGGYIEVCHDPVPVNEFNNPALFPLMYPTLFPYGIGGLEDRGCLNSLSFEAHVKHLLNLNDRRFQKHRTFLFTAFNMIQR</sequence>
<organism evidence="3 4">
    <name type="scientific">Armillaria gallica</name>
    <name type="common">Bulbous honey fungus</name>
    <name type="synonym">Armillaria bulbosa</name>
    <dbReference type="NCBI Taxonomy" id="47427"/>
    <lineage>
        <taxon>Eukaryota</taxon>
        <taxon>Fungi</taxon>
        <taxon>Dikarya</taxon>
        <taxon>Basidiomycota</taxon>
        <taxon>Agaricomycotina</taxon>
        <taxon>Agaricomycetes</taxon>
        <taxon>Agaricomycetidae</taxon>
        <taxon>Agaricales</taxon>
        <taxon>Marasmiineae</taxon>
        <taxon>Physalacriaceae</taxon>
        <taxon>Armillaria</taxon>
    </lineage>
</organism>
<evidence type="ECO:0000313" key="3">
    <source>
        <dbReference type="EMBL" id="PBK92437.1"/>
    </source>
</evidence>
<proteinExistence type="predicted"/>
<protein>
    <recommendedName>
        <fullName evidence="2">DUF6570 domain-containing protein</fullName>
    </recommendedName>
</protein>
<keyword evidence="4" id="KW-1185">Reference proteome</keyword>
<dbReference type="STRING" id="47427.A0A2H3DTK6"/>
<evidence type="ECO:0000259" key="2">
    <source>
        <dbReference type="Pfam" id="PF20209"/>
    </source>
</evidence>
<reference evidence="4" key="1">
    <citation type="journal article" date="2017" name="Nat. Ecol. Evol.">
        <title>Genome expansion and lineage-specific genetic innovations in the forest pathogenic fungi Armillaria.</title>
        <authorList>
            <person name="Sipos G."/>
            <person name="Prasanna A.N."/>
            <person name="Walter M.C."/>
            <person name="O'Connor E."/>
            <person name="Balint B."/>
            <person name="Krizsan K."/>
            <person name="Kiss B."/>
            <person name="Hess J."/>
            <person name="Varga T."/>
            <person name="Slot J."/>
            <person name="Riley R."/>
            <person name="Boka B."/>
            <person name="Rigling D."/>
            <person name="Barry K."/>
            <person name="Lee J."/>
            <person name="Mihaltcheva S."/>
            <person name="LaButti K."/>
            <person name="Lipzen A."/>
            <person name="Waldron R."/>
            <person name="Moloney N.M."/>
            <person name="Sperisen C."/>
            <person name="Kredics L."/>
            <person name="Vagvoelgyi C."/>
            <person name="Patrignani A."/>
            <person name="Fitzpatrick D."/>
            <person name="Nagy I."/>
            <person name="Doyle S."/>
            <person name="Anderson J.B."/>
            <person name="Grigoriev I.V."/>
            <person name="Gueldener U."/>
            <person name="Muensterkoetter M."/>
            <person name="Nagy L.G."/>
        </authorList>
    </citation>
    <scope>NUCLEOTIDE SEQUENCE [LARGE SCALE GENOMIC DNA]</scope>
    <source>
        <strain evidence="4">Ar21-2</strain>
    </source>
</reference>
<dbReference type="AlphaFoldDB" id="A0A2H3DTK6"/>
<evidence type="ECO:0000313" key="4">
    <source>
        <dbReference type="Proteomes" id="UP000217790"/>
    </source>
</evidence>
<gene>
    <name evidence="3" type="ORF">ARMGADRAFT_930604</name>
</gene>
<name>A0A2H3DTK6_ARMGA</name>